<dbReference type="Proteomes" id="UP000261560">
    <property type="component" value="Unplaced"/>
</dbReference>
<dbReference type="AlphaFoldDB" id="A0A3B3B8D9"/>
<dbReference type="PROSITE" id="PS51257">
    <property type="entry name" value="PROKAR_LIPOPROTEIN"/>
    <property type="match status" value="1"/>
</dbReference>
<keyword evidence="3" id="KW-1185">Reference proteome</keyword>
<evidence type="ECO:0000313" key="2">
    <source>
        <dbReference type="Ensembl" id="ENSOMEP00000001404.1"/>
    </source>
</evidence>
<dbReference type="GeneTree" id="ENSGT01150000287266"/>
<dbReference type="STRING" id="30732.ENSOMEP00000001404"/>
<keyword evidence="1" id="KW-0812">Transmembrane</keyword>
<accession>A0A3B3B8D9</accession>
<evidence type="ECO:0000256" key="1">
    <source>
        <dbReference type="SAM" id="Phobius"/>
    </source>
</evidence>
<name>A0A3B3B8D9_ORYME</name>
<keyword evidence="1" id="KW-0472">Membrane</keyword>
<keyword evidence="1" id="KW-1133">Transmembrane helix</keyword>
<organism evidence="2 3">
    <name type="scientific">Oryzias melastigma</name>
    <name type="common">Marine medaka</name>
    <dbReference type="NCBI Taxonomy" id="30732"/>
    <lineage>
        <taxon>Eukaryota</taxon>
        <taxon>Metazoa</taxon>
        <taxon>Chordata</taxon>
        <taxon>Craniata</taxon>
        <taxon>Vertebrata</taxon>
        <taxon>Euteleostomi</taxon>
        <taxon>Actinopterygii</taxon>
        <taxon>Neopterygii</taxon>
        <taxon>Teleostei</taxon>
        <taxon>Neoteleostei</taxon>
        <taxon>Acanthomorphata</taxon>
        <taxon>Ovalentaria</taxon>
        <taxon>Atherinomorphae</taxon>
        <taxon>Beloniformes</taxon>
        <taxon>Adrianichthyidae</taxon>
        <taxon>Oryziinae</taxon>
        <taxon>Oryzias</taxon>
    </lineage>
</organism>
<dbReference type="OMA" id="IACNAMV"/>
<evidence type="ECO:0000313" key="3">
    <source>
        <dbReference type="Proteomes" id="UP000261560"/>
    </source>
</evidence>
<protein>
    <recommendedName>
        <fullName evidence="4">Adropin</fullName>
    </recommendedName>
</protein>
<reference evidence="2" key="2">
    <citation type="submission" date="2025-09" db="UniProtKB">
        <authorList>
            <consortium name="Ensembl"/>
        </authorList>
    </citation>
    <scope>IDENTIFICATION</scope>
</reference>
<dbReference type="Ensembl" id="ENSOMET00000014241.1">
    <property type="protein sequence ID" value="ENSOMEP00000001404.1"/>
    <property type="gene ID" value="ENSOMEG00000002290.1"/>
</dbReference>
<proteinExistence type="predicted"/>
<feature type="transmembrane region" description="Helical" evidence="1">
    <location>
        <begin position="12"/>
        <end position="36"/>
    </location>
</feature>
<sequence length="70" mass="7547">MEPAERAAGLTAAALVAIACNAFVAVLLLLLCLIICRACRVPSNPERLSVLTQREPEAQRGNEHNYLLTS</sequence>
<dbReference type="PaxDb" id="30732-ENSOMEP00000001404"/>
<reference evidence="2" key="1">
    <citation type="submission" date="2025-08" db="UniProtKB">
        <authorList>
            <consortium name="Ensembl"/>
        </authorList>
    </citation>
    <scope>IDENTIFICATION</scope>
</reference>
<evidence type="ECO:0008006" key="4">
    <source>
        <dbReference type="Google" id="ProtNLM"/>
    </source>
</evidence>